<sequence>MTKDRSNHSSTSDGDFSLPRAKILRGRKNFQRLFERDVRILRSNHLQLRYHLTDDPSFGCLMGFIVKKSLGDAHKRNRMKRLLREAYRLHQYMLSDPLHQIQRTFHGAFMAKNIHATFDEIEQDVTALLAQVRDQLPTISSDNS</sequence>
<dbReference type="InterPro" id="IPR014721">
    <property type="entry name" value="Ribsml_uS5_D2-typ_fold_subgr"/>
</dbReference>
<comment type="function">
    <text evidence="1 7">RNaseP catalyzes the removal of the 5'-leader sequence from pre-tRNA to produce the mature 5'-terminus. It can also cleave other RNA substrates such as 4.5S RNA. The protein component plays an auxiliary but essential role in vivo by binding to the 5'-leader sequence and broadening the substrate specificity of the ribozyme.</text>
</comment>
<evidence type="ECO:0000256" key="3">
    <source>
        <dbReference type="ARBA" id="ARBA00022722"/>
    </source>
</evidence>
<dbReference type="InterPro" id="IPR020568">
    <property type="entry name" value="Ribosomal_Su5_D2-typ_SF"/>
</dbReference>
<dbReference type="HAMAP" id="MF_00227">
    <property type="entry name" value="RNase_P"/>
    <property type="match status" value="1"/>
</dbReference>
<keyword evidence="4 7" id="KW-0255">Endonuclease</keyword>
<evidence type="ECO:0000256" key="2">
    <source>
        <dbReference type="ARBA" id="ARBA00022694"/>
    </source>
</evidence>
<comment type="subunit">
    <text evidence="7">Consists of a catalytic RNA component (M1 or rnpB) and a protein subunit.</text>
</comment>
<dbReference type="PANTHER" id="PTHR33992">
    <property type="entry name" value="RIBONUCLEASE P PROTEIN COMPONENT"/>
    <property type="match status" value="1"/>
</dbReference>
<evidence type="ECO:0000313" key="9">
    <source>
        <dbReference type="EMBL" id="SMO33174.1"/>
    </source>
</evidence>
<keyword evidence="5 7" id="KW-0378">Hydrolase</keyword>
<accession>A0A521AED5</accession>
<dbReference type="InterPro" id="IPR000100">
    <property type="entry name" value="RNase_P"/>
</dbReference>
<dbReference type="Pfam" id="PF00825">
    <property type="entry name" value="Ribonuclease_P"/>
    <property type="match status" value="1"/>
</dbReference>
<dbReference type="InterPro" id="IPR020539">
    <property type="entry name" value="RNase_P_CS"/>
</dbReference>
<name>A0A521AED5_9BACT</name>
<comment type="similarity">
    <text evidence="7">Belongs to the RnpA family.</text>
</comment>
<dbReference type="PANTHER" id="PTHR33992:SF1">
    <property type="entry name" value="RIBONUCLEASE P PROTEIN COMPONENT"/>
    <property type="match status" value="1"/>
</dbReference>
<dbReference type="EMBL" id="FXTH01000001">
    <property type="protein sequence ID" value="SMO33174.1"/>
    <property type="molecule type" value="Genomic_DNA"/>
</dbReference>
<dbReference type="GO" id="GO:0042781">
    <property type="term" value="F:3'-tRNA processing endoribonuclease activity"/>
    <property type="evidence" value="ECO:0007669"/>
    <property type="project" value="TreeGrafter"/>
</dbReference>
<dbReference type="Proteomes" id="UP000317593">
    <property type="component" value="Unassembled WGS sequence"/>
</dbReference>
<dbReference type="SUPFAM" id="SSF54211">
    <property type="entry name" value="Ribosomal protein S5 domain 2-like"/>
    <property type="match status" value="1"/>
</dbReference>
<keyword evidence="3 7" id="KW-0540">Nuclease</keyword>
<dbReference type="OrthoDB" id="1524972at2"/>
<evidence type="ECO:0000256" key="6">
    <source>
        <dbReference type="ARBA" id="ARBA00022884"/>
    </source>
</evidence>
<comment type="catalytic activity">
    <reaction evidence="7">
        <text>Endonucleolytic cleavage of RNA, removing 5'-extranucleotides from tRNA precursor.</text>
        <dbReference type="EC" id="3.1.26.5"/>
    </reaction>
</comment>
<reference evidence="9 10" key="1">
    <citation type="submission" date="2017-05" db="EMBL/GenBank/DDBJ databases">
        <authorList>
            <person name="Varghese N."/>
            <person name="Submissions S."/>
        </authorList>
    </citation>
    <scope>NUCLEOTIDE SEQUENCE [LARGE SCALE GENOMIC DNA]</scope>
    <source>
        <strain evidence="9 10">DSM 21194</strain>
    </source>
</reference>
<dbReference type="GO" id="GO:0000049">
    <property type="term" value="F:tRNA binding"/>
    <property type="evidence" value="ECO:0007669"/>
    <property type="project" value="UniProtKB-UniRule"/>
</dbReference>
<evidence type="ECO:0000256" key="4">
    <source>
        <dbReference type="ARBA" id="ARBA00022759"/>
    </source>
</evidence>
<dbReference type="GO" id="GO:0004526">
    <property type="term" value="F:ribonuclease P activity"/>
    <property type="evidence" value="ECO:0007669"/>
    <property type="project" value="UniProtKB-UniRule"/>
</dbReference>
<dbReference type="PROSITE" id="PS00648">
    <property type="entry name" value="RIBONUCLEASE_P"/>
    <property type="match status" value="1"/>
</dbReference>
<dbReference type="EC" id="3.1.26.5" evidence="7 8"/>
<organism evidence="9 10">
    <name type="scientific">Fodinibius sediminis</name>
    <dbReference type="NCBI Taxonomy" id="1214077"/>
    <lineage>
        <taxon>Bacteria</taxon>
        <taxon>Pseudomonadati</taxon>
        <taxon>Balneolota</taxon>
        <taxon>Balneolia</taxon>
        <taxon>Balneolales</taxon>
        <taxon>Balneolaceae</taxon>
        <taxon>Fodinibius</taxon>
    </lineage>
</organism>
<evidence type="ECO:0000256" key="5">
    <source>
        <dbReference type="ARBA" id="ARBA00022801"/>
    </source>
</evidence>
<dbReference type="AlphaFoldDB" id="A0A521AED5"/>
<dbReference type="RefSeq" id="WP_142712557.1">
    <property type="nucleotide sequence ID" value="NZ_FXTH01000001.1"/>
</dbReference>
<dbReference type="GO" id="GO:0030677">
    <property type="term" value="C:ribonuclease P complex"/>
    <property type="evidence" value="ECO:0007669"/>
    <property type="project" value="TreeGrafter"/>
</dbReference>
<dbReference type="NCBIfam" id="TIGR00188">
    <property type="entry name" value="rnpA"/>
    <property type="match status" value="1"/>
</dbReference>
<proteinExistence type="inferred from homology"/>
<evidence type="ECO:0000256" key="1">
    <source>
        <dbReference type="ARBA" id="ARBA00002663"/>
    </source>
</evidence>
<keyword evidence="10" id="KW-1185">Reference proteome</keyword>
<protein>
    <recommendedName>
        <fullName evidence="7 8">Ribonuclease P protein component</fullName>
        <shortName evidence="7">RNase P protein</shortName>
        <shortName evidence="7">RNaseP protein</shortName>
        <ecNumber evidence="7 8">3.1.26.5</ecNumber>
    </recommendedName>
    <alternativeName>
        <fullName evidence="7">Protein C5</fullName>
    </alternativeName>
</protein>
<dbReference type="Gene3D" id="3.30.230.10">
    <property type="match status" value="1"/>
</dbReference>
<dbReference type="GO" id="GO:0001682">
    <property type="term" value="P:tRNA 5'-leader removal"/>
    <property type="evidence" value="ECO:0007669"/>
    <property type="project" value="UniProtKB-UniRule"/>
</dbReference>
<evidence type="ECO:0000313" key="10">
    <source>
        <dbReference type="Proteomes" id="UP000317593"/>
    </source>
</evidence>
<gene>
    <name evidence="7" type="primary">rnpA</name>
    <name evidence="9" type="ORF">SAMN06265218_10167</name>
</gene>
<evidence type="ECO:0000256" key="8">
    <source>
        <dbReference type="NCBIfam" id="TIGR00188"/>
    </source>
</evidence>
<evidence type="ECO:0000256" key="7">
    <source>
        <dbReference type="HAMAP-Rule" id="MF_00227"/>
    </source>
</evidence>
<keyword evidence="2 7" id="KW-0819">tRNA processing</keyword>
<keyword evidence="6 7" id="KW-0694">RNA-binding</keyword>